<organism evidence="4 5">
    <name type="scientific">Fructilactobacillus sanfranciscensis (strain TMW 1.1304)</name>
    <name type="common">Lactobacillus sanfranciscensis</name>
    <dbReference type="NCBI Taxonomy" id="714313"/>
    <lineage>
        <taxon>Bacteria</taxon>
        <taxon>Bacillati</taxon>
        <taxon>Bacillota</taxon>
        <taxon>Bacilli</taxon>
        <taxon>Lactobacillales</taxon>
        <taxon>Lactobacillaceae</taxon>
        <taxon>Fructilactobacillus</taxon>
    </lineage>
</organism>
<dbReference type="Pfam" id="PF00132">
    <property type="entry name" value="Hexapep"/>
    <property type="match status" value="1"/>
</dbReference>
<dbReference type="AlphaFoldDB" id="G2KWN2"/>
<evidence type="ECO:0000256" key="2">
    <source>
        <dbReference type="ARBA" id="ARBA00022679"/>
    </source>
</evidence>
<keyword evidence="2 4" id="KW-0808">Transferase</keyword>
<name>G2KWN2_FRUST</name>
<dbReference type="Pfam" id="PF12464">
    <property type="entry name" value="Mac"/>
    <property type="match status" value="1"/>
</dbReference>
<proteinExistence type="inferred from homology"/>
<evidence type="ECO:0000256" key="1">
    <source>
        <dbReference type="ARBA" id="ARBA00007274"/>
    </source>
</evidence>
<dbReference type="InterPro" id="IPR024688">
    <property type="entry name" value="Mac_dom"/>
</dbReference>
<evidence type="ECO:0000313" key="4">
    <source>
        <dbReference type="EMBL" id="AEN99557.1"/>
    </source>
</evidence>
<sequence>MKRWIKCRRIFMTTEREKMTAGEDFNQFDHELIKRRILVRKMLQKINNTPDNEERNAMIKGLFADTGDEFFVETDLQFDYGWNIHIGNNFFGNYRLTLMDSCPITFGKNCYIGPNCGLYTNIHPLTAKERVADVELGAPIKIGDNAWFGGGVTILPGVTLGDNVVVGAGAVVTKSFGDNVCIAGNPARVIKTIDNGQFDK</sequence>
<evidence type="ECO:0000313" key="5">
    <source>
        <dbReference type="Proteomes" id="UP000001285"/>
    </source>
</evidence>
<keyword evidence="5" id="KW-1185">Reference proteome</keyword>
<dbReference type="PANTHER" id="PTHR23416:SF23">
    <property type="entry name" value="ACETYLTRANSFERASE C18B11.09C-RELATED"/>
    <property type="match status" value="1"/>
</dbReference>
<dbReference type="eggNOG" id="COG0110">
    <property type="taxonomic scope" value="Bacteria"/>
</dbReference>
<protein>
    <submittedName>
        <fullName evidence="4">Putative acetyltransferase</fullName>
        <ecNumber evidence="4">2.3.1.79</ecNumber>
    </submittedName>
</protein>
<reference evidence="4 5" key="1">
    <citation type="journal article" date="2011" name="Microb. Cell Fact.">
        <title>Genomic analysis reveals Lactobacillus sanfranciscensis as stable element in traditional sourdoughs.</title>
        <authorList>
            <person name="Vogel R.F."/>
            <person name="Pavlovic M."/>
            <person name="Ehrmann M.A."/>
            <person name="Wiezer A."/>
            <person name="Liesegang H."/>
            <person name="Offschanka S."/>
            <person name="Voget S."/>
            <person name="Angelov A."/>
            <person name="Bocker G."/>
            <person name="Liebl W."/>
        </authorList>
    </citation>
    <scope>NUCLEOTIDE SEQUENCE [LARGE SCALE GENOMIC DNA]</scope>
    <source>
        <strain evidence="4 5">TMW 1.1304</strain>
    </source>
</reference>
<dbReference type="KEGG" id="lsn:LSA_11790"/>
<dbReference type="CDD" id="cd03357">
    <property type="entry name" value="LbH_MAT_GAT"/>
    <property type="match status" value="1"/>
</dbReference>
<dbReference type="SMART" id="SM01266">
    <property type="entry name" value="Mac"/>
    <property type="match status" value="1"/>
</dbReference>
<dbReference type="InterPro" id="IPR051159">
    <property type="entry name" value="Hexapeptide_acetyltransf"/>
</dbReference>
<dbReference type="EC" id="2.3.1.79" evidence="4"/>
<dbReference type="STRING" id="714313.LSA_11790"/>
<dbReference type="InterPro" id="IPR001451">
    <property type="entry name" value="Hexapep"/>
</dbReference>
<dbReference type="SUPFAM" id="SSF51161">
    <property type="entry name" value="Trimeric LpxA-like enzymes"/>
    <property type="match status" value="1"/>
</dbReference>
<accession>G2KWN2</accession>
<dbReference type="Gene3D" id="2.160.10.10">
    <property type="entry name" value="Hexapeptide repeat proteins"/>
    <property type="match status" value="1"/>
</dbReference>
<dbReference type="GO" id="GO:0005829">
    <property type="term" value="C:cytosol"/>
    <property type="evidence" value="ECO:0007669"/>
    <property type="project" value="TreeGrafter"/>
</dbReference>
<evidence type="ECO:0000259" key="3">
    <source>
        <dbReference type="SMART" id="SM01266"/>
    </source>
</evidence>
<dbReference type="GO" id="GO:0008925">
    <property type="term" value="F:maltose O-acetyltransferase activity"/>
    <property type="evidence" value="ECO:0007669"/>
    <property type="project" value="UniProtKB-EC"/>
</dbReference>
<feature type="domain" description="Maltose/galactoside acetyltransferase" evidence="3">
    <location>
        <begin position="16"/>
        <end position="68"/>
    </location>
</feature>
<comment type="similarity">
    <text evidence="1">Belongs to the transferase hexapeptide repeat family.</text>
</comment>
<dbReference type="EMBL" id="CP002461">
    <property type="protein sequence ID" value="AEN99557.1"/>
    <property type="molecule type" value="Genomic_DNA"/>
</dbReference>
<dbReference type="HOGENOM" id="CLU_051638_3_0_9"/>
<dbReference type="PANTHER" id="PTHR23416">
    <property type="entry name" value="SIALIC ACID SYNTHASE-RELATED"/>
    <property type="match status" value="1"/>
</dbReference>
<gene>
    <name evidence="4" type="ordered locus">LSA_11790</name>
</gene>
<keyword evidence="4" id="KW-0012">Acyltransferase</keyword>
<dbReference type="InterPro" id="IPR011004">
    <property type="entry name" value="Trimer_LpxA-like_sf"/>
</dbReference>
<dbReference type="Proteomes" id="UP000001285">
    <property type="component" value="Chromosome"/>
</dbReference>